<dbReference type="SUPFAM" id="SSF53756">
    <property type="entry name" value="UDP-Glycosyltransferase/glycogen phosphorylase"/>
    <property type="match status" value="1"/>
</dbReference>
<dbReference type="AlphaFoldDB" id="A0A6L5GGE3"/>
<sequence>MIDVLFISSKNSPISAVADAVRKLEDAGAGVSFAGSVSESWLGDLTDKVEFAHTHQLPRANKRRAVDLPYGEQVWLRCKTDRWLRTRARTAHVLVALDDGAVYTVWQLAQRNRTAKAVFGFAPALNAVRDINEQGGPARPGPFRRPVSLALSDFGRAFKRIPDATERLLTPRPVMRRSLGARLWRLPLRAPGVPEALRVRIGRRVAEAMYWAGKPSGGAYALALTASKISDTAVKAELLEKAATKEFKRGVDPEFTSRAVQALLANGDRLLGEGKYEEAALALNRALVLGFHRVSHIDQLSSPLAADAKGYAEQFHRSPAMKTIMTPRGRLRPPAPAPADRPLRLLVTTSQNDNFLFHILDRYRNHPEVEVRYLDMAAQQSLRKATGSDWRVLQERLGGDPEYADTVEALMRPHLDWADVVFLDWCVGPAAMLTTIDPGDTRIIVRLHSYEAFTRWPQVVDFSRIDDLVFVAEHVRDLVTEQVPQLRGPLAPRTHVLHNAMPLSDFDREKTPDARYNIGLVGISQVAKDPLWAVEVLRLLRAEDERYRLLLVGGDMDPRTSRATRKYLNNFMKEIEPLVKSGAVLRLGPTDDVAGRLTEIGFILSSSVREGCHVGLMEGAASGAVPVVRDWPFYAGKVHSARTLYPKGWVLDTPEEAVRRILEVNATEEAWRDHAKLASEYALSTWDWSVVSADFDELFFGERR</sequence>
<evidence type="ECO:0000313" key="1">
    <source>
        <dbReference type="EMBL" id="MQM28433.1"/>
    </source>
</evidence>
<dbReference type="RefSeq" id="WP_227996900.1">
    <property type="nucleotide sequence ID" value="NZ_WIAO01000043.1"/>
</dbReference>
<dbReference type="Gene3D" id="3.40.50.2000">
    <property type="entry name" value="Glycogen Phosphorylase B"/>
    <property type="match status" value="1"/>
</dbReference>
<protein>
    <submittedName>
        <fullName evidence="1">Glycosyltransferase family 1 protein</fullName>
    </submittedName>
</protein>
<keyword evidence="1" id="KW-0808">Transferase</keyword>
<proteinExistence type="predicted"/>
<organism evidence="1 2">
    <name type="scientific">Glycomyces albidus</name>
    <dbReference type="NCBI Taxonomy" id="2656774"/>
    <lineage>
        <taxon>Bacteria</taxon>
        <taxon>Bacillati</taxon>
        <taxon>Actinomycetota</taxon>
        <taxon>Actinomycetes</taxon>
        <taxon>Glycomycetales</taxon>
        <taxon>Glycomycetaceae</taxon>
        <taxon>Glycomyces</taxon>
    </lineage>
</organism>
<evidence type="ECO:0000313" key="2">
    <source>
        <dbReference type="Proteomes" id="UP000477750"/>
    </source>
</evidence>
<dbReference type="EMBL" id="WIAO01000043">
    <property type="protein sequence ID" value="MQM28433.1"/>
    <property type="molecule type" value="Genomic_DNA"/>
</dbReference>
<comment type="caution">
    <text evidence="1">The sequence shown here is derived from an EMBL/GenBank/DDBJ whole genome shotgun (WGS) entry which is preliminary data.</text>
</comment>
<reference evidence="1 2" key="1">
    <citation type="submission" date="2019-10" db="EMBL/GenBank/DDBJ databases">
        <title>Glycomyces albidus sp. nov., a novel actinomycete isolated from rhizosphere soil of wheat (Triticum aestivum L.).</title>
        <authorList>
            <person name="Qian L."/>
        </authorList>
    </citation>
    <scope>NUCLEOTIDE SEQUENCE [LARGE SCALE GENOMIC DNA]</scope>
    <source>
        <strain evidence="1 2">NEAU-7082</strain>
    </source>
</reference>
<dbReference type="GO" id="GO:0016740">
    <property type="term" value="F:transferase activity"/>
    <property type="evidence" value="ECO:0007669"/>
    <property type="project" value="UniProtKB-KW"/>
</dbReference>
<accession>A0A6L5GGE3</accession>
<name>A0A6L5GGE3_9ACTN</name>
<dbReference type="Proteomes" id="UP000477750">
    <property type="component" value="Unassembled WGS sequence"/>
</dbReference>
<gene>
    <name evidence="1" type="ORF">GFD30_23145</name>
</gene>
<keyword evidence="2" id="KW-1185">Reference proteome</keyword>